<dbReference type="Proteomes" id="UP001148313">
    <property type="component" value="Unassembled WGS sequence"/>
</dbReference>
<evidence type="ECO:0000313" key="3">
    <source>
        <dbReference type="Proteomes" id="UP001148313"/>
    </source>
</evidence>
<feature type="compositionally biased region" description="Basic and acidic residues" evidence="1">
    <location>
        <begin position="87"/>
        <end position="107"/>
    </location>
</feature>
<feature type="region of interest" description="Disordered" evidence="1">
    <location>
        <begin position="87"/>
        <end position="115"/>
    </location>
</feature>
<dbReference type="RefSeq" id="WP_271089689.1">
    <property type="nucleotide sequence ID" value="NZ_JAPJZH010000006.1"/>
</dbReference>
<name>A0ABT4VMZ5_9HYPH</name>
<evidence type="ECO:0000313" key="2">
    <source>
        <dbReference type="EMBL" id="MDA4845979.1"/>
    </source>
</evidence>
<protein>
    <submittedName>
        <fullName evidence="2">Uncharacterized protein</fullName>
    </submittedName>
</protein>
<reference evidence="2" key="1">
    <citation type="submission" date="2022-11" db="EMBL/GenBank/DDBJ databases">
        <title>Hoeflea poritis sp. nov., isolated from scleractinian coral Porites lutea.</title>
        <authorList>
            <person name="Zhang G."/>
            <person name="Wei Q."/>
            <person name="Cai L."/>
        </authorList>
    </citation>
    <scope>NUCLEOTIDE SEQUENCE</scope>
    <source>
        <strain evidence="2">E7-10</strain>
    </source>
</reference>
<accession>A0ABT4VMZ5</accession>
<proteinExistence type="predicted"/>
<keyword evidence="3" id="KW-1185">Reference proteome</keyword>
<comment type="caution">
    <text evidence="2">The sequence shown here is derived from an EMBL/GenBank/DDBJ whole genome shotgun (WGS) entry which is preliminary data.</text>
</comment>
<gene>
    <name evidence="2" type="ORF">OOZ53_11510</name>
</gene>
<evidence type="ECO:0000256" key="1">
    <source>
        <dbReference type="SAM" id="MobiDB-lite"/>
    </source>
</evidence>
<sequence length="115" mass="13050">MADDLIRSQIVRVEFFVEVPVNCTKEQFLEWVCGELGYGGIGIDNPLVHQGVPEPISEPVLTETQGFLHSVVFRNDDGTKTVRRWIDEEPFRGRDPNDEIIERKKDSPSAPRGAR</sequence>
<organism evidence="2 3">
    <name type="scientific">Hoeflea poritis</name>
    <dbReference type="NCBI Taxonomy" id="2993659"/>
    <lineage>
        <taxon>Bacteria</taxon>
        <taxon>Pseudomonadati</taxon>
        <taxon>Pseudomonadota</taxon>
        <taxon>Alphaproteobacteria</taxon>
        <taxon>Hyphomicrobiales</taxon>
        <taxon>Rhizobiaceae</taxon>
        <taxon>Hoeflea</taxon>
    </lineage>
</organism>
<dbReference type="EMBL" id="JAPJZH010000006">
    <property type="protein sequence ID" value="MDA4845979.1"/>
    <property type="molecule type" value="Genomic_DNA"/>
</dbReference>